<dbReference type="PANTHER" id="PTHR31238">
    <property type="entry name" value="GERMIN-LIKE PROTEIN SUBFAMILY 3 MEMBER 3"/>
    <property type="match status" value="1"/>
</dbReference>
<dbReference type="Proteomes" id="UP000467841">
    <property type="component" value="Unassembled WGS sequence"/>
</dbReference>
<feature type="binding site" evidence="12">
    <location>
        <position position="111"/>
    </location>
    <ligand>
        <name>Mn(2+)</name>
        <dbReference type="ChEBI" id="CHEBI:29035"/>
    </ligand>
</feature>
<dbReference type="AlphaFoldDB" id="A0A6D2KTR8"/>
<protein>
    <recommendedName>
        <fullName evidence="14">Germin-like protein</fullName>
    </recommendedName>
</protein>
<gene>
    <name evidence="16" type="ORF">MERR_LOCUS42743</name>
</gene>
<dbReference type="CDD" id="cd02241">
    <property type="entry name" value="cupin_OxOx"/>
    <property type="match status" value="1"/>
</dbReference>
<dbReference type="OrthoDB" id="1921208at2759"/>
<evidence type="ECO:0000259" key="15">
    <source>
        <dbReference type="SMART" id="SM00835"/>
    </source>
</evidence>
<keyword evidence="5 14" id="KW-0964">Secreted</keyword>
<keyword evidence="10 11" id="KW-0464">Manganese</keyword>
<keyword evidence="6 11" id="KW-0479">Metal-binding</keyword>
<evidence type="ECO:0000256" key="1">
    <source>
        <dbReference type="ARBA" id="ARBA00003629"/>
    </source>
</evidence>
<dbReference type="SMART" id="SM00835">
    <property type="entry name" value="Cupin_1"/>
    <property type="match status" value="1"/>
</dbReference>
<feature type="binding site" evidence="12">
    <location>
        <position position="118"/>
    </location>
    <ligand>
        <name>Mn(2+)</name>
        <dbReference type="ChEBI" id="CHEBI:29035"/>
    </ligand>
</feature>
<dbReference type="InterPro" id="IPR019780">
    <property type="entry name" value="Germin_Mn-BS"/>
</dbReference>
<keyword evidence="9" id="KW-0325">Glycoprotein</keyword>
<feature type="binding site" evidence="11">
    <location>
        <position position="118"/>
    </location>
    <ligand>
        <name>oxalate</name>
        <dbReference type="ChEBI" id="CHEBI:30623"/>
    </ligand>
</feature>
<dbReference type="InterPro" id="IPR014710">
    <property type="entry name" value="RmlC-like_jellyroll"/>
</dbReference>
<dbReference type="InterPro" id="IPR001929">
    <property type="entry name" value="Germin"/>
</dbReference>
<evidence type="ECO:0000256" key="8">
    <source>
        <dbReference type="ARBA" id="ARBA00023157"/>
    </source>
</evidence>
<dbReference type="Gene3D" id="2.60.120.10">
    <property type="entry name" value="Jelly Rolls"/>
    <property type="match status" value="1"/>
</dbReference>
<dbReference type="EMBL" id="CACVBM020001607">
    <property type="protein sequence ID" value="CAA7055507.1"/>
    <property type="molecule type" value="Genomic_DNA"/>
</dbReference>
<dbReference type="PROSITE" id="PS00725">
    <property type="entry name" value="GERMIN"/>
    <property type="match status" value="1"/>
</dbReference>
<comment type="similarity">
    <text evidence="3 14">Belongs to the germin family.</text>
</comment>
<keyword evidence="8 13" id="KW-1015">Disulfide bond</keyword>
<dbReference type="SUPFAM" id="SSF51182">
    <property type="entry name" value="RmlC-like cupins"/>
    <property type="match status" value="1"/>
</dbReference>
<evidence type="ECO:0000256" key="6">
    <source>
        <dbReference type="ARBA" id="ARBA00022723"/>
    </source>
</evidence>
<dbReference type="InterPro" id="IPR011051">
    <property type="entry name" value="RmlC_Cupin_sf"/>
</dbReference>
<evidence type="ECO:0000256" key="14">
    <source>
        <dbReference type="RuleBase" id="RU366015"/>
    </source>
</evidence>
<evidence type="ECO:0000256" key="4">
    <source>
        <dbReference type="ARBA" id="ARBA00022523"/>
    </source>
</evidence>
<dbReference type="FunFam" id="2.60.120.10:FF:000005">
    <property type="entry name" value="Germin-like protein subfamily 1 member 8"/>
    <property type="match status" value="1"/>
</dbReference>
<feature type="disulfide bond" evidence="13">
    <location>
        <begin position="32"/>
        <end position="49"/>
    </location>
</feature>
<evidence type="ECO:0000256" key="2">
    <source>
        <dbReference type="ARBA" id="ARBA00004271"/>
    </source>
</evidence>
<evidence type="ECO:0000256" key="7">
    <source>
        <dbReference type="ARBA" id="ARBA00022729"/>
    </source>
</evidence>
<reference evidence="16" key="1">
    <citation type="submission" date="2020-01" db="EMBL/GenBank/DDBJ databases">
        <authorList>
            <person name="Mishra B."/>
        </authorList>
    </citation>
    <scope>NUCLEOTIDE SEQUENCE [LARGE SCALE GENOMIC DNA]</scope>
</reference>
<name>A0A6D2KTR8_9BRAS</name>
<organism evidence="16 17">
    <name type="scientific">Microthlaspi erraticum</name>
    <dbReference type="NCBI Taxonomy" id="1685480"/>
    <lineage>
        <taxon>Eukaryota</taxon>
        <taxon>Viridiplantae</taxon>
        <taxon>Streptophyta</taxon>
        <taxon>Embryophyta</taxon>
        <taxon>Tracheophyta</taxon>
        <taxon>Spermatophyta</taxon>
        <taxon>Magnoliopsida</taxon>
        <taxon>eudicotyledons</taxon>
        <taxon>Gunneridae</taxon>
        <taxon>Pentapetalae</taxon>
        <taxon>rosids</taxon>
        <taxon>malvids</taxon>
        <taxon>Brassicales</taxon>
        <taxon>Brassicaceae</taxon>
        <taxon>Coluteocarpeae</taxon>
        <taxon>Microthlaspi</taxon>
    </lineage>
</organism>
<comment type="caution">
    <text evidence="16">The sequence shown here is derived from an EMBL/GenBank/DDBJ whole genome shotgun (WGS) entry which is preliminary data.</text>
</comment>
<evidence type="ECO:0000256" key="10">
    <source>
        <dbReference type="ARBA" id="ARBA00023211"/>
    </source>
</evidence>
<evidence type="ECO:0000313" key="16">
    <source>
        <dbReference type="EMBL" id="CAA7055507.1"/>
    </source>
</evidence>
<dbReference type="GO" id="GO:0030145">
    <property type="term" value="F:manganese ion binding"/>
    <property type="evidence" value="ECO:0007669"/>
    <property type="project" value="UniProtKB-UniRule"/>
</dbReference>
<feature type="signal peptide" evidence="14">
    <location>
        <begin position="1"/>
        <end position="22"/>
    </location>
</feature>
<evidence type="ECO:0000256" key="12">
    <source>
        <dbReference type="PIRSR" id="PIRSR601929-2"/>
    </source>
</evidence>
<dbReference type="InterPro" id="IPR006045">
    <property type="entry name" value="Cupin_1"/>
</dbReference>
<comment type="function">
    <text evidence="1">May play a role in plant defense. Probably has no oxalate oxidase activity even if the active site is conserved.</text>
</comment>
<feature type="domain" description="Cupin type-1" evidence="15">
    <location>
        <begin position="63"/>
        <end position="210"/>
    </location>
</feature>
<keyword evidence="4 14" id="KW-0052">Apoplast</keyword>
<dbReference type="PRINTS" id="PR00325">
    <property type="entry name" value="GERMIN"/>
</dbReference>
<comment type="subcellular location">
    <subcellularLocation>
        <location evidence="2 14">Secreted</location>
        <location evidence="2 14">Extracellular space</location>
        <location evidence="2 14">Apoplast</location>
    </subcellularLocation>
</comment>
<keyword evidence="7 14" id="KW-0732">Signal</keyword>
<feature type="binding site" evidence="12">
    <location>
        <position position="113"/>
    </location>
    <ligand>
        <name>Mn(2+)</name>
        <dbReference type="ChEBI" id="CHEBI:29035"/>
    </ligand>
</feature>
<evidence type="ECO:0000313" key="17">
    <source>
        <dbReference type="Proteomes" id="UP000467841"/>
    </source>
</evidence>
<feature type="chain" id="PRO_5025705439" description="Germin-like protein" evidence="14">
    <location>
        <begin position="23"/>
        <end position="226"/>
    </location>
</feature>
<evidence type="ECO:0000256" key="13">
    <source>
        <dbReference type="PIRSR" id="PIRSR601929-3"/>
    </source>
</evidence>
<evidence type="ECO:0000256" key="11">
    <source>
        <dbReference type="PIRSR" id="PIRSR601929-1"/>
    </source>
</evidence>
<keyword evidence="17" id="KW-1185">Reference proteome</keyword>
<dbReference type="GO" id="GO:0048046">
    <property type="term" value="C:apoplast"/>
    <property type="evidence" value="ECO:0007669"/>
    <property type="project" value="UniProtKB-SubCell"/>
</dbReference>
<feature type="binding site" evidence="12">
    <location>
        <position position="156"/>
    </location>
    <ligand>
        <name>Mn(2+)</name>
        <dbReference type="ChEBI" id="CHEBI:29035"/>
    </ligand>
</feature>
<proteinExistence type="inferred from homology"/>
<evidence type="ECO:0000256" key="3">
    <source>
        <dbReference type="ARBA" id="ARBA00007456"/>
    </source>
</evidence>
<accession>A0A6D2KTR8</accession>
<feature type="binding site" evidence="11">
    <location>
        <position position="113"/>
    </location>
    <ligand>
        <name>oxalate</name>
        <dbReference type="ChEBI" id="CHEBI:30623"/>
    </ligand>
</feature>
<sequence>MKSLSFLASLSLFPLIFPFAIASDPSPVQDFCVGVNTPADGVFVNGKFCKDPTLATADDFFYTGLNERKDTNNMYGVNVTFANVDNVPGLNTLGISFARADVAVNGQVPPHYHPRASEILGVSEGTLLAGFVSDQRLFTKTLNVGDVFVFPQGVLHFAVNIGDVPAVAFASLNSQNPGTVFIADTVFGSNPPINPDVLATSFQLDSTIIRKLQAIFGPSTETILNF</sequence>
<evidence type="ECO:0000256" key="9">
    <source>
        <dbReference type="ARBA" id="ARBA00023180"/>
    </source>
</evidence>
<evidence type="ECO:0000256" key="5">
    <source>
        <dbReference type="ARBA" id="ARBA00022525"/>
    </source>
</evidence>
<dbReference type="Pfam" id="PF00190">
    <property type="entry name" value="Cupin_1"/>
    <property type="match status" value="1"/>
</dbReference>